<dbReference type="Proteomes" id="UP000244089">
    <property type="component" value="Unassembled WGS sequence"/>
</dbReference>
<dbReference type="InterPro" id="IPR053735">
    <property type="entry name" value="Type_III_TA_endoRNase"/>
</dbReference>
<sequence length="151" mass="18423">MKIVKISNEFYNIIKFDKEALDKDTRPYLLLLKLKYNCKYIDFVIPFRSNLKPSVKKYKDQYFPLPPNKATKKGNIHAIHYLKMLPINKNYIERFFFSDDQEYFKFLLDYIHQNEKFIVQKAQTYLYNYESNKRYNYATDIDKILTVIENQ</sequence>
<organism evidence="1 2">
    <name type="scientific">Halanaerobium saccharolyticum</name>
    <dbReference type="NCBI Taxonomy" id="43595"/>
    <lineage>
        <taxon>Bacteria</taxon>
        <taxon>Bacillati</taxon>
        <taxon>Bacillota</taxon>
        <taxon>Clostridia</taxon>
        <taxon>Halanaerobiales</taxon>
        <taxon>Halanaerobiaceae</taxon>
        <taxon>Halanaerobium</taxon>
    </lineage>
</organism>
<proteinExistence type="predicted"/>
<evidence type="ECO:0000313" key="1">
    <source>
        <dbReference type="EMBL" id="PTV93216.1"/>
    </source>
</evidence>
<protein>
    <submittedName>
        <fullName evidence="1">Uncharacterized protein</fullName>
    </submittedName>
</protein>
<dbReference type="RefSeq" id="WP_108142550.1">
    <property type="nucleotide sequence ID" value="NZ_QAXS01000047.1"/>
</dbReference>
<dbReference type="AlphaFoldDB" id="A0A2T5RFV3"/>
<dbReference type="OrthoDB" id="3182504at2"/>
<comment type="caution">
    <text evidence="1">The sequence shown here is derived from an EMBL/GenBank/DDBJ whole genome shotgun (WGS) entry which is preliminary data.</text>
</comment>
<dbReference type="EMBL" id="QAXS01000047">
    <property type="protein sequence ID" value="PTV93216.1"/>
    <property type="molecule type" value="Genomic_DNA"/>
</dbReference>
<dbReference type="Gene3D" id="3.10.129.130">
    <property type="match status" value="1"/>
</dbReference>
<reference evidence="1 2" key="1">
    <citation type="submission" date="2018-04" db="EMBL/GenBank/DDBJ databases">
        <title>Subsurface microbial communities from deep shales in Ohio and West Virginia, USA.</title>
        <authorList>
            <person name="Wrighton K."/>
        </authorList>
    </citation>
    <scope>NUCLEOTIDE SEQUENCE [LARGE SCALE GENOMIC DNA]</scope>
    <source>
        <strain evidence="1 2">WC1</strain>
    </source>
</reference>
<evidence type="ECO:0000313" key="2">
    <source>
        <dbReference type="Proteomes" id="UP000244089"/>
    </source>
</evidence>
<name>A0A2T5RFV3_9FIRM</name>
<accession>A0A2T5RFV3</accession>
<gene>
    <name evidence="1" type="ORF">C8C76_14711</name>
</gene>